<feature type="region of interest" description="Disordered" evidence="1">
    <location>
        <begin position="106"/>
        <end position="132"/>
    </location>
</feature>
<gene>
    <name evidence="3" type="ORF">EYF80_039067</name>
</gene>
<feature type="transmembrane region" description="Helical" evidence="2">
    <location>
        <begin position="55"/>
        <end position="73"/>
    </location>
</feature>
<dbReference type="EMBL" id="SRLO01000607">
    <property type="protein sequence ID" value="TNN50746.1"/>
    <property type="molecule type" value="Genomic_DNA"/>
</dbReference>
<organism evidence="3 4">
    <name type="scientific">Liparis tanakae</name>
    <name type="common">Tanaka's snailfish</name>
    <dbReference type="NCBI Taxonomy" id="230148"/>
    <lineage>
        <taxon>Eukaryota</taxon>
        <taxon>Metazoa</taxon>
        <taxon>Chordata</taxon>
        <taxon>Craniata</taxon>
        <taxon>Vertebrata</taxon>
        <taxon>Euteleostomi</taxon>
        <taxon>Actinopterygii</taxon>
        <taxon>Neopterygii</taxon>
        <taxon>Teleostei</taxon>
        <taxon>Neoteleostei</taxon>
        <taxon>Acanthomorphata</taxon>
        <taxon>Eupercaria</taxon>
        <taxon>Perciformes</taxon>
        <taxon>Cottioidei</taxon>
        <taxon>Cottales</taxon>
        <taxon>Liparidae</taxon>
        <taxon>Liparis</taxon>
    </lineage>
</organism>
<protein>
    <submittedName>
        <fullName evidence="3">Uncharacterized protein</fullName>
    </submittedName>
</protein>
<proteinExistence type="predicted"/>
<evidence type="ECO:0000313" key="4">
    <source>
        <dbReference type="Proteomes" id="UP000314294"/>
    </source>
</evidence>
<accession>A0A4Z2GAV3</accession>
<keyword evidence="2" id="KW-0812">Transmembrane</keyword>
<comment type="caution">
    <text evidence="3">The sequence shown here is derived from an EMBL/GenBank/DDBJ whole genome shotgun (WGS) entry which is preliminary data.</text>
</comment>
<evidence type="ECO:0000256" key="1">
    <source>
        <dbReference type="SAM" id="MobiDB-lite"/>
    </source>
</evidence>
<reference evidence="3 4" key="1">
    <citation type="submission" date="2019-03" db="EMBL/GenBank/DDBJ databases">
        <title>First draft genome of Liparis tanakae, snailfish: a comprehensive survey of snailfish specific genes.</title>
        <authorList>
            <person name="Kim W."/>
            <person name="Song I."/>
            <person name="Jeong J.-H."/>
            <person name="Kim D."/>
            <person name="Kim S."/>
            <person name="Ryu S."/>
            <person name="Song J.Y."/>
            <person name="Lee S.K."/>
        </authorList>
    </citation>
    <scope>NUCLEOTIDE SEQUENCE [LARGE SCALE GENOMIC DNA]</scope>
    <source>
        <tissue evidence="3">Muscle</tissue>
    </source>
</reference>
<keyword evidence="2" id="KW-1133">Transmembrane helix</keyword>
<keyword evidence="4" id="KW-1185">Reference proteome</keyword>
<evidence type="ECO:0000256" key="2">
    <source>
        <dbReference type="SAM" id="Phobius"/>
    </source>
</evidence>
<sequence>MPSSCNCTPADRRVMQEFISIKALRAEQTAASGASLRSRAWREPPEMSPAVRLKVLLFFALFSGGVGTLLALLSCGTEYWLLAAEACGESGAEVFNARVKTRSPSGQNVHRLCLHPPPPQKQTTPPKTRHTNPNVRLLISLQLQPPRRGPRWESRGLRV</sequence>
<name>A0A4Z2GAV3_9TELE</name>
<keyword evidence="2" id="KW-0472">Membrane</keyword>
<dbReference type="AlphaFoldDB" id="A0A4Z2GAV3"/>
<evidence type="ECO:0000313" key="3">
    <source>
        <dbReference type="EMBL" id="TNN50746.1"/>
    </source>
</evidence>
<dbReference type="Proteomes" id="UP000314294">
    <property type="component" value="Unassembled WGS sequence"/>
</dbReference>